<organism evidence="1 2">
    <name type="scientific">Penicillium freii</name>
    <dbReference type="NCBI Taxonomy" id="48697"/>
    <lineage>
        <taxon>Eukaryota</taxon>
        <taxon>Fungi</taxon>
        <taxon>Dikarya</taxon>
        <taxon>Ascomycota</taxon>
        <taxon>Pezizomycotina</taxon>
        <taxon>Eurotiomycetes</taxon>
        <taxon>Eurotiomycetidae</taxon>
        <taxon>Eurotiales</taxon>
        <taxon>Aspergillaceae</taxon>
        <taxon>Penicillium</taxon>
    </lineage>
</organism>
<proteinExistence type="predicted"/>
<gene>
    <name evidence="1" type="ORF">ACN42_g5542</name>
</gene>
<evidence type="ECO:0000313" key="2">
    <source>
        <dbReference type="Proteomes" id="UP000055045"/>
    </source>
</evidence>
<name>A0A101MJA4_PENFR</name>
<reference evidence="1 2" key="1">
    <citation type="submission" date="2015-10" db="EMBL/GenBank/DDBJ databases">
        <title>Genome sequencing of Penicillium freii.</title>
        <authorList>
            <person name="Nguyen H.D."/>
            <person name="Visagie C.M."/>
            <person name="Seifert K.A."/>
        </authorList>
    </citation>
    <scope>NUCLEOTIDE SEQUENCE [LARGE SCALE GENOMIC DNA]</scope>
    <source>
        <strain evidence="1 2">DAOM 242723</strain>
    </source>
</reference>
<dbReference type="AlphaFoldDB" id="A0A101MJA4"/>
<comment type="caution">
    <text evidence="1">The sequence shown here is derived from an EMBL/GenBank/DDBJ whole genome shotgun (WGS) entry which is preliminary data.</text>
</comment>
<keyword evidence="2" id="KW-1185">Reference proteome</keyword>
<sequence length="111" mass="12741">MQCPTLIFFFFFFFFNSHLKSSILHSLFFSLSIPSICVYLSLMNLSSPINEINNSRILSNPSKPHDVFHRSHLSLSSLVTQMANDWSWGFFSTWHVRMYPGDIGTLDASSV</sequence>
<evidence type="ECO:0000313" key="1">
    <source>
        <dbReference type="EMBL" id="KUM61577.1"/>
    </source>
</evidence>
<accession>A0A101MJA4</accession>
<dbReference type="EMBL" id="LLXE01000130">
    <property type="protein sequence ID" value="KUM61577.1"/>
    <property type="molecule type" value="Genomic_DNA"/>
</dbReference>
<protein>
    <submittedName>
        <fullName evidence="1">Uncharacterized protein</fullName>
    </submittedName>
</protein>
<dbReference type="Proteomes" id="UP000055045">
    <property type="component" value="Unassembled WGS sequence"/>
</dbReference>